<dbReference type="EMBL" id="JANBPG010000475">
    <property type="protein sequence ID" value="KAJ1896202.1"/>
    <property type="molecule type" value="Genomic_DNA"/>
</dbReference>
<protein>
    <submittedName>
        <fullName evidence="1">Uncharacterized protein</fullName>
    </submittedName>
</protein>
<keyword evidence="2" id="KW-1185">Reference proteome</keyword>
<comment type="caution">
    <text evidence="1">The sequence shown here is derived from an EMBL/GenBank/DDBJ whole genome shotgun (WGS) entry which is preliminary data.</text>
</comment>
<sequence>MEPIIDDSLGTDASGGDKPRIKIQLYKTEPCQNWALHGICRYGDLCKFAHGMCEQRSRLRHPKYKTSMCKDYPLGKCSFGERCNFAHSMAELRITLPSQIMQPAPSAQARALIQTPLTVLPDGRMLSTFTPVTSASTAVGAGAGSPANAKGIYAAPSSMAVRRVAGDLRRNQSMGTLRVDRSTNVPGGAAPVLNLKNIVSSSASTFERANPTNVAASPTYAAHPQMLSGPPVCQPPVSPADYGKQPIHYLQREHANVARRVASFSHLPTARSSSLQTFSPAGPAFTSNASGGYLQGFLLGGNPSGAPTVSHLHTSPLAQVSPSQYSPALSSASYREYDDVITPGPQMDSGSLSGEWMRAHNPQQQHQQQHQSVPPQQQLLKSSQRRTLTSSVSMQNLPRFKIPTNWDQPQPGTLSLSSSIPESQSRISSQNSTATLIDSDVWSSSACNSFGFDAASKPHESRFFPASSVPGNSAAANNLGSYYGTRTHPHSQFQQQLRRQQSTDDWISLRNAHPSSNTTANSGLSVDLGLGGLTSSPGTHMPDNRLNSLDQLRTATSTRKNFNNLSYNSTLCL</sequence>
<accession>A0ACC1II54</accession>
<dbReference type="Proteomes" id="UP001150581">
    <property type="component" value="Unassembled WGS sequence"/>
</dbReference>
<gene>
    <name evidence="1" type="ORF">LPJ66_004134</name>
</gene>
<organism evidence="1 2">
    <name type="scientific">Kickxella alabastrina</name>
    <dbReference type="NCBI Taxonomy" id="61397"/>
    <lineage>
        <taxon>Eukaryota</taxon>
        <taxon>Fungi</taxon>
        <taxon>Fungi incertae sedis</taxon>
        <taxon>Zoopagomycota</taxon>
        <taxon>Kickxellomycotina</taxon>
        <taxon>Kickxellomycetes</taxon>
        <taxon>Kickxellales</taxon>
        <taxon>Kickxellaceae</taxon>
        <taxon>Kickxella</taxon>
    </lineage>
</organism>
<evidence type="ECO:0000313" key="2">
    <source>
        <dbReference type="Proteomes" id="UP001150581"/>
    </source>
</evidence>
<evidence type="ECO:0000313" key="1">
    <source>
        <dbReference type="EMBL" id="KAJ1896202.1"/>
    </source>
</evidence>
<name>A0ACC1II54_9FUNG</name>
<proteinExistence type="predicted"/>
<reference evidence="1" key="1">
    <citation type="submission" date="2022-07" db="EMBL/GenBank/DDBJ databases">
        <title>Phylogenomic reconstructions and comparative analyses of Kickxellomycotina fungi.</title>
        <authorList>
            <person name="Reynolds N.K."/>
            <person name="Stajich J.E."/>
            <person name="Barry K."/>
            <person name="Grigoriev I.V."/>
            <person name="Crous P."/>
            <person name="Smith M.E."/>
        </authorList>
    </citation>
    <scope>NUCLEOTIDE SEQUENCE</scope>
    <source>
        <strain evidence="1">Benny 63K</strain>
    </source>
</reference>